<keyword evidence="3" id="KW-1185">Reference proteome</keyword>
<evidence type="ECO:0000313" key="2">
    <source>
        <dbReference type="EnsemblPlants" id="ORUFI03G22480.1"/>
    </source>
</evidence>
<name>A0A0E0NWN5_ORYRU</name>
<evidence type="ECO:0000313" key="3">
    <source>
        <dbReference type="Proteomes" id="UP000008022"/>
    </source>
</evidence>
<sequence>MRAADPAMGRHEAADPEETSGRRIQRQGVREVADPATDVAAATPSGGGSTAAKSPLLPPPLPLPSPPPLPFSDLARGEWWRLRRGSATAVARRRRWRPVGLGSSGVEAEAVEADRARLQRR</sequence>
<dbReference type="Proteomes" id="UP000008022">
    <property type="component" value="Unassembled WGS sequence"/>
</dbReference>
<dbReference type="Gramene" id="ORUFI03G22480.1">
    <property type="protein sequence ID" value="ORUFI03G22480.1"/>
    <property type="gene ID" value="ORUFI03G22480"/>
</dbReference>
<organism evidence="2 3">
    <name type="scientific">Oryza rufipogon</name>
    <name type="common">Brownbeard rice</name>
    <name type="synonym">Asian wild rice</name>
    <dbReference type="NCBI Taxonomy" id="4529"/>
    <lineage>
        <taxon>Eukaryota</taxon>
        <taxon>Viridiplantae</taxon>
        <taxon>Streptophyta</taxon>
        <taxon>Embryophyta</taxon>
        <taxon>Tracheophyta</taxon>
        <taxon>Spermatophyta</taxon>
        <taxon>Magnoliopsida</taxon>
        <taxon>Liliopsida</taxon>
        <taxon>Poales</taxon>
        <taxon>Poaceae</taxon>
        <taxon>BOP clade</taxon>
        <taxon>Oryzoideae</taxon>
        <taxon>Oryzeae</taxon>
        <taxon>Oryzinae</taxon>
        <taxon>Oryza</taxon>
    </lineage>
</organism>
<proteinExistence type="predicted"/>
<feature type="compositionally biased region" description="Low complexity" evidence="1">
    <location>
        <begin position="34"/>
        <end position="55"/>
    </location>
</feature>
<reference evidence="2" key="2">
    <citation type="submission" date="2015-06" db="UniProtKB">
        <authorList>
            <consortium name="EnsemblPlants"/>
        </authorList>
    </citation>
    <scope>IDENTIFICATION</scope>
</reference>
<dbReference type="HOGENOM" id="CLU_2041867_0_0_1"/>
<accession>A0A0E0NWN5</accession>
<feature type="region of interest" description="Disordered" evidence="1">
    <location>
        <begin position="1"/>
        <end position="73"/>
    </location>
</feature>
<reference evidence="3" key="1">
    <citation type="submission" date="2013-06" db="EMBL/GenBank/DDBJ databases">
        <authorList>
            <person name="Zhao Q."/>
        </authorList>
    </citation>
    <scope>NUCLEOTIDE SEQUENCE</scope>
    <source>
        <strain evidence="3">cv. W1943</strain>
    </source>
</reference>
<dbReference type="AlphaFoldDB" id="A0A0E0NWN5"/>
<feature type="compositionally biased region" description="Pro residues" evidence="1">
    <location>
        <begin position="56"/>
        <end position="70"/>
    </location>
</feature>
<dbReference type="EnsemblPlants" id="ORUFI03G22480.1">
    <property type="protein sequence ID" value="ORUFI03G22480.1"/>
    <property type="gene ID" value="ORUFI03G22480"/>
</dbReference>
<protein>
    <submittedName>
        <fullName evidence="2">Uncharacterized protein</fullName>
    </submittedName>
</protein>
<evidence type="ECO:0000256" key="1">
    <source>
        <dbReference type="SAM" id="MobiDB-lite"/>
    </source>
</evidence>